<dbReference type="CDD" id="cd00609">
    <property type="entry name" value="AAT_like"/>
    <property type="match status" value="1"/>
</dbReference>
<evidence type="ECO:0000256" key="7">
    <source>
        <dbReference type="ARBA" id="ARBA00049185"/>
    </source>
</evidence>
<dbReference type="eggNOG" id="KOG1411">
    <property type="taxonomic scope" value="Eukaryota"/>
</dbReference>
<dbReference type="InterPro" id="IPR004838">
    <property type="entry name" value="NHTrfase_class1_PyrdxlP-BS"/>
</dbReference>
<evidence type="ECO:0000256" key="3">
    <source>
        <dbReference type="ARBA" id="ARBA00011738"/>
    </source>
</evidence>
<evidence type="ECO:0000259" key="9">
    <source>
        <dbReference type="Pfam" id="PF00155"/>
    </source>
</evidence>
<keyword evidence="5 8" id="KW-0808">Transferase</keyword>
<evidence type="ECO:0000256" key="1">
    <source>
        <dbReference type="ARBA" id="ARBA00001933"/>
    </source>
</evidence>
<dbReference type="InterPro" id="IPR000796">
    <property type="entry name" value="Asp_trans"/>
</dbReference>
<dbReference type="FunFam" id="3.40.640.10:FF:000066">
    <property type="entry name" value="Aspartate aminotransferase"/>
    <property type="match status" value="1"/>
</dbReference>
<evidence type="ECO:0000313" key="10">
    <source>
        <dbReference type="EMBL" id="CCE89583.1"/>
    </source>
</evidence>
<proteinExistence type="inferred from homology"/>
<dbReference type="FunCoup" id="G8ZLT9">
    <property type="interactions" value="257"/>
</dbReference>
<dbReference type="PRINTS" id="PR00799">
    <property type="entry name" value="TRANSAMINASE"/>
</dbReference>
<dbReference type="GO" id="GO:0006533">
    <property type="term" value="P:L-aspartate catabolic process"/>
    <property type="evidence" value="ECO:0007669"/>
    <property type="project" value="TreeGrafter"/>
</dbReference>
<dbReference type="EC" id="2.6.1.1" evidence="8"/>
<dbReference type="KEGG" id="tdl:TDEL_0A02510"/>
<evidence type="ECO:0000313" key="11">
    <source>
        <dbReference type="Proteomes" id="UP000005627"/>
    </source>
</evidence>
<protein>
    <recommendedName>
        <fullName evidence="8">Aspartate aminotransferase</fullName>
        <ecNumber evidence="8">2.6.1.1</ecNumber>
    </recommendedName>
</protein>
<evidence type="ECO:0000256" key="2">
    <source>
        <dbReference type="ARBA" id="ARBA00007441"/>
    </source>
</evidence>
<comment type="subunit">
    <text evidence="3 8">Homodimer.</text>
</comment>
<dbReference type="InterPro" id="IPR015424">
    <property type="entry name" value="PyrdxlP-dep_Trfase"/>
</dbReference>
<dbReference type="InParanoid" id="G8ZLT9"/>
<comment type="similarity">
    <text evidence="2">Belongs to the class-I pyridoxal-phosphate-dependent aminotransferase family.</text>
</comment>
<dbReference type="PANTHER" id="PTHR11879">
    <property type="entry name" value="ASPARTATE AMINOTRANSFERASE"/>
    <property type="match status" value="1"/>
</dbReference>
<reference evidence="10 11" key="1">
    <citation type="journal article" date="2011" name="Proc. Natl. Acad. Sci. U.S.A.">
        <title>Evolutionary erosion of yeast sex chromosomes by mating-type switching accidents.</title>
        <authorList>
            <person name="Gordon J.L."/>
            <person name="Armisen D."/>
            <person name="Proux-Wera E."/>
            <person name="Oheigeartaigh S.S."/>
            <person name="Byrne K.P."/>
            <person name="Wolfe K.H."/>
        </authorList>
    </citation>
    <scope>NUCLEOTIDE SEQUENCE [LARGE SCALE GENOMIC DNA]</scope>
    <source>
        <strain evidence="11">ATCC 10662 / CBS 1146 / NBRC 0425 / NCYC 2629 / NRRL Y-866</strain>
    </source>
</reference>
<comment type="cofactor">
    <cofactor evidence="1">
        <name>pyridoxal 5'-phosphate</name>
        <dbReference type="ChEBI" id="CHEBI:597326"/>
    </cofactor>
</comment>
<dbReference type="PROSITE" id="PS00105">
    <property type="entry name" value="AA_TRANSFER_CLASS_1"/>
    <property type="match status" value="1"/>
</dbReference>
<feature type="domain" description="Aminotransferase class I/classII large" evidence="9">
    <location>
        <begin position="37"/>
        <end position="418"/>
    </location>
</feature>
<dbReference type="RefSeq" id="XP_003678794.1">
    <property type="nucleotide sequence ID" value="XM_003678746.1"/>
</dbReference>
<evidence type="ECO:0000256" key="4">
    <source>
        <dbReference type="ARBA" id="ARBA00022576"/>
    </source>
</evidence>
<keyword evidence="4 8" id="KW-0032">Aminotransferase</keyword>
<evidence type="ECO:0000256" key="6">
    <source>
        <dbReference type="ARBA" id="ARBA00022898"/>
    </source>
</evidence>
<evidence type="ECO:0000256" key="8">
    <source>
        <dbReference type="RuleBase" id="RU000480"/>
    </source>
</evidence>
<comment type="miscellaneous">
    <text evidence="8">In eukaryotes there are cytoplasmic, mitochondrial and chloroplastic isozymes.</text>
</comment>
<organism evidence="10 11">
    <name type="scientific">Torulaspora delbrueckii</name>
    <name type="common">Yeast</name>
    <name type="synonym">Candida colliculosa</name>
    <dbReference type="NCBI Taxonomy" id="4950"/>
    <lineage>
        <taxon>Eukaryota</taxon>
        <taxon>Fungi</taxon>
        <taxon>Dikarya</taxon>
        <taxon>Ascomycota</taxon>
        <taxon>Saccharomycotina</taxon>
        <taxon>Saccharomycetes</taxon>
        <taxon>Saccharomycetales</taxon>
        <taxon>Saccharomycetaceae</taxon>
        <taxon>Torulaspora</taxon>
    </lineage>
</organism>
<dbReference type="Gene3D" id="3.40.640.10">
    <property type="entry name" value="Type I PLP-dependent aspartate aminotransferase-like (Major domain)"/>
    <property type="match status" value="1"/>
</dbReference>
<dbReference type="STRING" id="1076872.G8ZLT9"/>
<dbReference type="OrthoDB" id="6752799at2759"/>
<dbReference type="SUPFAM" id="SSF53383">
    <property type="entry name" value="PLP-dependent transferases"/>
    <property type="match status" value="1"/>
</dbReference>
<dbReference type="GO" id="GO:0030170">
    <property type="term" value="F:pyridoxal phosphate binding"/>
    <property type="evidence" value="ECO:0007669"/>
    <property type="project" value="InterPro"/>
</dbReference>
<dbReference type="Pfam" id="PF00155">
    <property type="entry name" value="Aminotran_1_2"/>
    <property type="match status" value="1"/>
</dbReference>
<keyword evidence="6" id="KW-0663">Pyridoxal phosphate</keyword>
<dbReference type="Proteomes" id="UP000005627">
    <property type="component" value="Chromosome 1"/>
</dbReference>
<dbReference type="GO" id="GO:0005739">
    <property type="term" value="C:mitochondrion"/>
    <property type="evidence" value="ECO:0007669"/>
    <property type="project" value="EnsemblFungi"/>
</dbReference>
<dbReference type="PANTHER" id="PTHR11879:SF22">
    <property type="entry name" value="ASPARTATE AMINOTRANSFERASE, MITOCHONDRIAL"/>
    <property type="match status" value="1"/>
</dbReference>
<dbReference type="AlphaFoldDB" id="G8ZLT9"/>
<keyword evidence="11" id="KW-1185">Reference proteome</keyword>
<dbReference type="InterPro" id="IPR015422">
    <property type="entry name" value="PyrdxlP-dep_Trfase_small"/>
</dbReference>
<dbReference type="GeneID" id="11502746"/>
<name>G8ZLT9_TORDE</name>
<dbReference type="Gene3D" id="3.90.1150.10">
    <property type="entry name" value="Aspartate Aminotransferase, domain 1"/>
    <property type="match status" value="1"/>
</dbReference>
<accession>G8ZLT9</accession>
<comment type="catalytic activity">
    <reaction evidence="7 8">
        <text>L-aspartate + 2-oxoglutarate = oxaloacetate + L-glutamate</text>
        <dbReference type="Rhea" id="RHEA:21824"/>
        <dbReference type="ChEBI" id="CHEBI:16452"/>
        <dbReference type="ChEBI" id="CHEBI:16810"/>
        <dbReference type="ChEBI" id="CHEBI:29985"/>
        <dbReference type="ChEBI" id="CHEBI:29991"/>
        <dbReference type="EC" id="2.6.1.1"/>
    </reaction>
</comment>
<evidence type="ECO:0000256" key="5">
    <source>
        <dbReference type="ARBA" id="ARBA00022679"/>
    </source>
</evidence>
<dbReference type="HOGENOM" id="CLU_032440_0_0_1"/>
<sequence>MVVLRRSLISSLEQIPRAAPDRILGLTEQFARDTRRQKVNLTVGVYKDGWGQVTTFPSVARAQKLIDSDFELNTDLSYLPITGCPEYSSAVLSFLFGESCPQVGPRLLEEGRVSFAQTLSGTGALAVASKLLALFLSRTVWISEPSWPNHQNIFRSNGFTDLRTYPYYQNGRLVVDEWLEKLKTEVRKDPETRHSIILHACCHNPTGLDPTREEWVRILDTVHELGMIPILDMAYQGLESGNPPADAYVLRMALDEKRYKCWPNGLFVCQSFAKNMGLYGERVGSLSVVTPPAKPHVREHVDSQLKQIVRSIYSSPPGYGSRVATMVLSKSFLRMQWYKDVAFMTERLSQVRHNMHNLLKWPGLMNFQQQHGMFYYTGLSPKQVDVLRDKYSIYMTMDGRLSLSGVNDHNIDYVCEALDAVSKIPR</sequence>
<dbReference type="InterPro" id="IPR015421">
    <property type="entry name" value="PyrdxlP-dep_Trfase_major"/>
</dbReference>
<dbReference type="InterPro" id="IPR004839">
    <property type="entry name" value="Aminotransferase_I/II_large"/>
</dbReference>
<dbReference type="GO" id="GO:0004069">
    <property type="term" value="F:L-aspartate:2-oxoglutarate aminotransferase activity"/>
    <property type="evidence" value="ECO:0007669"/>
    <property type="project" value="UniProtKB-EC"/>
</dbReference>
<gene>
    <name evidence="10" type="primary">TDEL0A02510</name>
    <name evidence="10" type="ORF">TDEL_0A02510</name>
</gene>
<dbReference type="EMBL" id="HE616742">
    <property type="protein sequence ID" value="CCE89583.1"/>
    <property type="molecule type" value="Genomic_DNA"/>
</dbReference>